<evidence type="ECO:0000256" key="3">
    <source>
        <dbReference type="ARBA" id="ARBA00022801"/>
    </source>
</evidence>
<dbReference type="InterPro" id="IPR013783">
    <property type="entry name" value="Ig-like_fold"/>
</dbReference>
<comment type="catalytic activity">
    <reaction evidence="1">
        <text>Hydrolysis of terminal non-reducing alpha-L-rhamnose residues in alpha-L-rhamnosides.</text>
        <dbReference type="EC" id="3.2.1.40"/>
    </reaction>
</comment>
<evidence type="ECO:0000259" key="6">
    <source>
        <dbReference type="Pfam" id="PF17389"/>
    </source>
</evidence>
<dbReference type="PIRSF" id="PIRSF010631">
    <property type="entry name" value="A-rhamnsds"/>
    <property type="match status" value="1"/>
</dbReference>
<keyword evidence="3 8" id="KW-0378">Hydrolase</keyword>
<dbReference type="EMBL" id="WVHS01000002">
    <property type="protein sequence ID" value="MXV15217.1"/>
    <property type="molecule type" value="Genomic_DNA"/>
</dbReference>
<dbReference type="Pfam" id="PF05592">
    <property type="entry name" value="Bac_rhamnosid"/>
    <property type="match status" value="1"/>
</dbReference>
<dbReference type="Gene3D" id="2.60.40.10">
    <property type="entry name" value="Immunoglobulins"/>
    <property type="match status" value="1"/>
</dbReference>
<dbReference type="InterPro" id="IPR008928">
    <property type="entry name" value="6-hairpin_glycosidase_sf"/>
</dbReference>
<dbReference type="Proteomes" id="UP000451233">
    <property type="component" value="Unassembled WGS sequence"/>
</dbReference>
<dbReference type="InterPro" id="IPR012341">
    <property type="entry name" value="6hp_glycosidase-like_sf"/>
</dbReference>
<dbReference type="GO" id="GO:0005975">
    <property type="term" value="P:carbohydrate metabolic process"/>
    <property type="evidence" value="ECO:0007669"/>
    <property type="project" value="InterPro"/>
</dbReference>
<sequence>MIAWAASQAAVLTVSALRCESRVNPSGIETLTPRFSWEITSPVRNTRQTAYRILVSDDATMLAKNIGNVWDSKKTYSTASIQVAFAGKSLQAIRSYSWKVMIWDNHGQSSAWSLTATWQMGLLTTSDWKNARWITHEIMPDSIRNILPVDGQKDKIYLNNTLPLLRKSFSLKERVKKATFFISGLGHFELHVNGRKIGDHFLDPGWTKYDKEAQYVPFDLTSQLRPGENVLGVMLGNGFYYVPLVKQRYRKLKSAFGFPKMIGRLVIEYTSGRVENIVSDPSWKTAAGPITFSSIYGGEDYNANLEQNGWDAPSFNDRTWTAALLTDGPPRLYAQQQEPLRIFENFAPAKSTKLASGDWVFDLGQNASGIVKIQVKGNKGDTVRIVPAELLKEDGNVNQRPVGSPFYFEYVLKGEGVETWQPRFTYYGFRYLQVKGAMPGGQPNPSRKAEVLAVTGLHIRNAAERAGNFASSSDLFNRTGKLIDWAVKSNIVSVFTDCPHREKLGWLEEVHLVGPSVRYNYDIETLCRKTISDMISSQTADGLVPGIAPEYVKFEWGGDMFRDSPEWGSSSILVPWYTYQWYGDSRVLRDSYAMMQRYIAYLGTKAKNNILSQGLGDWYDLGPKPPGVSQLTPMGVTGTAMYYYDLKVLCEIAALLGKSNDVSLYSQLAEKVRKSFNDTFFNSETKQYATGSQTANAMAIYMQLVNPADKAAVMDNLVKEIRSHNNSLTAGDIGYRYLLRVLEQEGRSDVIFDMNNRDDVPGYGYQLAKGATALTESWQALPTVSNNHLMLGHVMEWFYSGLAGIRPAAGSIAFNRIHIQPEVVGDISSAHGSYHSPYGMISSDWKRDDVTFELNVTIPPNTLATIYLPAGENDNIQENGKSLAGTRGLEVLKNENGRTAIKTGSGIYHFVVTKK</sequence>
<evidence type="ECO:0000259" key="5">
    <source>
        <dbReference type="Pfam" id="PF08531"/>
    </source>
</evidence>
<feature type="domain" description="Bacterial alpha-L-rhamnosidase N-terminal" evidence="5">
    <location>
        <begin position="174"/>
        <end position="343"/>
    </location>
</feature>
<evidence type="ECO:0000313" key="8">
    <source>
        <dbReference type="EMBL" id="MXV15217.1"/>
    </source>
</evidence>
<dbReference type="Pfam" id="PF17389">
    <property type="entry name" value="Bac_rhamnosid6H"/>
    <property type="match status" value="1"/>
</dbReference>
<dbReference type="GO" id="GO:0030596">
    <property type="term" value="F:alpha-L-rhamnosidase activity"/>
    <property type="evidence" value="ECO:0007669"/>
    <property type="project" value="UniProtKB-EC"/>
</dbReference>
<dbReference type="InterPro" id="IPR035398">
    <property type="entry name" value="Bac_rhamnosid_C"/>
</dbReference>
<dbReference type="PANTHER" id="PTHR33307:SF11">
    <property type="entry name" value="ALPHA-L-RHAMNOSIDASE"/>
    <property type="match status" value="1"/>
</dbReference>
<dbReference type="InterPro" id="IPR008902">
    <property type="entry name" value="Rhamnosid_concanavalin"/>
</dbReference>
<dbReference type="InterPro" id="IPR016007">
    <property type="entry name" value="Alpha_rhamnosid"/>
</dbReference>
<evidence type="ECO:0000256" key="1">
    <source>
        <dbReference type="ARBA" id="ARBA00001445"/>
    </source>
</evidence>
<dbReference type="SUPFAM" id="SSF49785">
    <property type="entry name" value="Galactose-binding domain-like"/>
    <property type="match status" value="1"/>
</dbReference>
<proteinExistence type="predicted"/>
<dbReference type="Pfam" id="PF17390">
    <property type="entry name" value="Bac_rhamnosid_C"/>
    <property type="match status" value="1"/>
</dbReference>
<feature type="domain" description="Alpha-L-rhamnosidase six-hairpin glycosidase" evidence="6">
    <location>
        <begin position="465"/>
        <end position="800"/>
    </location>
</feature>
<dbReference type="AlphaFoldDB" id="A0A7K1XWM6"/>
<evidence type="ECO:0000259" key="4">
    <source>
        <dbReference type="Pfam" id="PF05592"/>
    </source>
</evidence>
<evidence type="ECO:0000313" key="9">
    <source>
        <dbReference type="Proteomes" id="UP000451233"/>
    </source>
</evidence>
<dbReference type="EC" id="3.2.1.40" evidence="2"/>
<protein>
    <recommendedName>
        <fullName evidence="2">alpha-L-rhamnosidase</fullName>
        <ecNumber evidence="2">3.2.1.40</ecNumber>
    </recommendedName>
</protein>
<dbReference type="SUPFAM" id="SSF48208">
    <property type="entry name" value="Six-hairpin glycosidases"/>
    <property type="match status" value="1"/>
</dbReference>
<accession>A0A7K1XWM6</accession>
<dbReference type="InterPro" id="IPR013737">
    <property type="entry name" value="Bac_rhamnosid_N"/>
</dbReference>
<organism evidence="8 9">
    <name type="scientific">Hufsiella ginkgonis</name>
    <dbReference type="NCBI Taxonomy" id="2695274"/>
    <lineage>
        <taxon>Bacteria</taxon>
        <taxon>Pseudomonadati</taxon>
        <taxon>Bacteroidota</taxon>
        <taxon>Sphingobacteriia</taxon>
        <taxon>Sphingobacteriales</taxon>
        <taxon>Sphingobacteriaceae</taxon>
        <taxon>Hufsiella</taxon>
    </lineage>
</organism>
<reference evidence="8 9" key="1">
    <citation type="submission" date="2019-11" db="EMBL/GenBank/DDBJ databases">
        <title>Pedobacter sp. HMF7056 Genome sequencing and assembly.</title>
        <authorList>
            <person name="Kang H."/>
            <person name="Kim H."/>
            <person name="Joh K."/>
        </authorList>
    </citation>
    <scope>NUCLEOTIDE SEQUENCE [LARGE SCALE GENOMIC DNA]</scope>
    <source>
        <strain evidence="8 9">HMF7056</strain>
    </source>
</reference>
<feature type="domain" description="Alpha-L-rhamnosidase C-terminal" evidence="7">
    <location>
        <begin position="804"/>
        <end position="881"/>
    </location>
</feature>
<dbReference type="Gene3D" id="2.60.120.260">
    <property type="entry name" value="Galactose-binding domain-like"/>
    <property type="match status" value="2"/>
</dbReference>
<dbReference type="InterPro" id="IPR035396">
    <property type="entry name" value="Bac_rhamnosid6H"/>
</dbReference>
<evidence type="ECO:0000256" key="2">
    <source>
        <dbReference type="ARBA" id="ARBA00012652"/>
    </source>
</evidence>
<dbReference type="PANTHER" id="PTHR33307">
    <property type="entry name" value="ALPHA-RHAMNOSIDASE (EUROFUNG)"/>
    <property type="match status" value="1"/>
</dbReference>
<dbReference type="Pfam" id="PF25788">
    <property type="entry name" value="Ig_Rha78A_N"/>
    <property type="match status" value="1"/>
</dbReference>
<gene>
    <name evidence="8" type="ORF">GS398_07885</name>
</gene>
<dbReference type="Gene3D" id="2.60.420.10">
    <property type="entry name" value="Maltose phosphorylase, domain 3"/>
    <property type="match status" value="1"/>
</dbReference>
<dbReference type="InterPro" id="IPR008979">
    <property type="entry name" value="Galactose-bd-like_sf"/>
</dbReference>
<name>A0A7K1XWM6_9SPHI</name>
<dbReference type="Gene3D" id="1.50.10.10">
    <property type="match status" value="1"/>
</dbReference>
<comment type="caution">
    <text evidence="8">The sequence shown here is derived from an EMBL/GenBank/DDBJ whole genome shotgun (WGS) entry which is preliminary data.</text>
</comment>
<keyword evidence="9" id="KW-1185">Reference proteome</keyword>
<evidence type="ECO:0000259" key="7">
    <source>
        <dbReference type="Pfam" id="PF17390"/>
    </source>
</evidence>
<dbReference type="Pfam" id="PF08531">
    <property type="entry name" value="Bac_rhamnosid_N"/>
    <property type="match status" value="1"/>
</dbReference>
<feature type="domain" description="Alpha-L-rhamnosidase concanavalin-like" evidence="4">
    <location>
        <begin position="353"/>
        <end position="440"/>
    </location>
</feature>